<sequence>MKNLVIGITFLSLLTILSGCVGDDPAELMYDQLETSVQIENEMKSLQEPLVEAEKKEVQLYNDMASLSSLEEIEPLSQKAIESAETRRSMMEEEKKIIDNAFEAFQEAEQYLEELEEDQAKEAGQTLIDIQNERKSVYEELYTQYVKSIDEDIKLFEMVVDEESHNDELEGQQEKVNESYARITELSDEFNVLLNDFNEAKIVFYESVGFNVTTK</sequence>
<reference evidence="2" key="1">
    <citation type="submission" date="2020-06" db="EMBL/GenBank/DDBJ databases">
        <title>Insight into the genomes of haloalkaliphilic bacilli from Kenyan soda lakes.</title>
        <authorList>
            <person name="Mwirichia R."/>
            <person name="Villamizar G.C."/>
            <person name="Poehlein A."/>
            <person name="Mugweru J."/>
            <person name="Kipnyargis A."/>
            <person name="Kiplimo D."/>
            <person name="Orwa P."/>
            <person name="Daniel R."/>
        </authorList>
    </citation>
    <scope>NUCLEOTIDE SEQUENCE</scope>
    <source>
        <strain evidence="2">B1096_S55</strain>
    </source>
</reference>
<feature type="coiled-coil region" evidence="1">
    <location>
        <begin position="81"/>
        <end position="125"/>
    </location>
</feature>
<comment type="caution">
    <text evidence="2">The sequence shown here is derived from an EMBL/GenBank/DDBJ whole genome shotgun (WGS) entry which is preliminary data.</text>
</comment>
<dbReference type="Gene3D" id="1.20.120.570">
    <property type="entry name" value="YkyA-like"/>
    <property type="match status" value="1"/>
</dbReference>
<keyword evidence="3" id="KW-1185">Reference proteome</keyword>
<dbReference type="Pfam" id="PF10368">
    <property type="entry name" value="YkyA"/>
    <property type="match status" value="1"/>
</dbReference>
<dbReference type="InterPro" id="IPR036785">
    <property type="entry name" value="YkyA-like_sf"/>
</dbReference>
<keyword evidence="1" id="KW-0175">Coiled coil</keyword>
<organism evidence="2 3">
    <name type="scientific">Salipaludibacillus agaradhaerens</name>
    <name type="common">Bacillus agaradhaerens</name>
    <dbReference type="NCBI Taxonomy" id="76935"/>
    <lineage>
        <taxon>Bacteria</taxon>
        <taxon>Bacillati</taxon>
        <taxon>Bacillota</taxon>
        <taxon>Bacilli</taxon>
        <taxon>Bacillales</taxon>
        <taxon>Bacillaceae</taxon>
    </lineage>
</organism>
<evidence type="ECO:0000256" key="1">
    <source>
        <dbReference type="SAM" id="Coils"/>
    </source>
</evidence>
<dbReference type="RefSeq" id="WP_257820628.1">
    <property type="nucleotide sequence ID" value="NZ_JABXYM010000001.1"/>
</dbReference>
<proteinExistence type="predicted"/>
<dbReference type="Proteomes" id="UP001057753">
    <property type="component" value="Unassembled WGS sequence"/>
</dbReference>
<dbReference type="PROSITE" id="PS51257">
    <property type="entry name" value="PROKAR_LIPOPROTEIN"/>
    <property type="match status" value="1"/>
</dbReference>
<gene>
    <name evidence="2" type="ORF">HXA33_04935</name>
</gene>
<dbReference type="InterPro" id="IPR019454">
    <property type="entry name" value="Lipoprot_YkyA-like"/>
</dbReference>
<accession>A0A9Q4FY88</accession>
<evidence type="ECO:0000313" key="2">
    <source>
        <dbReference type="EMBL" id="MCR6095882.1"/>
    </source>
</evidence>
<dbReference type="SUPFAM" id="SSF140423">
    <property type="entry name" value="MW0975(SA0943)-like"/>
    <property type="match status" value="1"/>
</dbReference>
<evidence type="ECO:0000313" key="3">
    <source>
        <dbReference type="Proteomes" id="UP001057753"/>
    </source>
</evidence>
<dbReference type="AlphaFoldDB" id="A0A9Q4FY88"/>
<protein>
    <submittedName>
        <fullName evidence="2">YkyA family protein</fullName>
    </submittedName>
</protein>
<name>A0A9Q4FY88_SALAG</name>
<dbReference type="EMBL" id="JABXYM010000001">
    <property type="protein sequence ID" value="MCR6095882.1"/>
    <property type="molecule type" value="Genomic_DNA"/>
</dbReference>